<keyword evidence="3" id="KW-1185">Reference proteome</keyword>
<accession>A0ABY5W552</accession>
<proteinExistence type="predicted"/>
<feature type="region of interest" description="Disordered" evidence="1">
    <location>
        <begin position="1"/>
        <end position="24"/>
    </location>
</feature>
<feature type="region of interest" description="Disordered" evidence="1">
    <location>
        <begin position="157"/>
        <end position="184"/>
    </location>
</feature>
<evidence type="ECO:0000313" key="2">
    <source>
        <dbReference type="EMBL" id="UWP84672.1"/>
    </source>
</evidence>
<protein>
    <submittedName>
        <fullName evidence="2">Uncharacterized protein</fullName>
    </submittedName>
</protein>
<dbReference type="Proteomes" id="UP001059617">
    <property type="component" value="Chromosome"/>
</dbReference>
<organism evidence="2 3">
    <name type="scientific">Dactylosporangium fulvum</name>
    <dbReference type="NCBI Taxonomy" id="53359"/>
    <lineage>
        <taxon>Bacteria</taxon>
        <taxon>Bacillati</taxon>
        <taxon>Actinomycetota</taxon>
        <taxon>Actinomycetes</taxon>
        <taxon>Micromonosporales</taxon>
        <taxon>Micromonosporaceae</taxon>
        <taxon>Dactylosporangium</taxon>
    </lineage>
</organism>
<reference evidence="2" key="1">
    <citation type="submission" date="2021-04" db="EMBL/GenBank/DDBJ databases">
        <authorList>
            <person name="Hartkoorn R.C."/>
            <person name="Beaudoing E."/>
            <person name="Hot D."/>
        </authorList>
    </citation>
    <scope>NUCLEOTIDE SEQUENCE</scope>
    <source>
        <strain evidence="2">NRRL B-16292</strain>
    </source>
</reference>
<evidence type="ECO:0000256" key="1">
    <source>
        <dbReference type="SAM" id="MobiDB-lite"/>
    </source>
</evidence>
<dbReference type="EMBL" id="CP073720">
    <property type="protein sequence ID" value="UWP84672.1"/>
    <property type="molecule type" value="Genomic_DNA"/>
</dbReference>
<feature type="region of interest" description="Disordered" evidence="1">
    <location>
        <begin position="44"/>
        <end position="129"/>
    </location>
</feature>
<dbReference type="RefSeq" id="WP_259862605.1">
    <property type="nucleotide sequence ID" value="NZ_CP073720.1"/>
</dbReference>
<feature type="compositionally biased region" description="Basic and acidic residues" evidence="1">
    <location>
        <begin position="106"/>
        <end position="129"/>
    </location>
</feature>
<name>A0ABY5W552_9ACTN</name>
<gene>
    <name evidence="2" type="ORF">Dfulv_10725</name>
</gene>
<sequence>MARGRRETAGHEGRRGAGGGQRAALGVRALQAQAQLDQVQRGLRQAVGEARDRAAGGGRAGLAGAAQRRRVAGQRRVVAELHRQRAGQGVHPRPLARQRGAGQRLPQERVAEPQRARRRQVRGDHQHAEVEEAAQARLDVAAADVDQHVALDRVAEQRRRAGHPADEGRLAGEGLDQQAYHVVR</sequence>
<feature type="compositionally biased region" description="Basic and acidic residues" evidence="1">
    <location>
        <begin position="157"/>
        <end position="170"/>
    </location>
</feature>
<reference evidence="2" key="2">
    <citation type="submission" date="2022-09" db="EMBL/GenBank/DDBJ databases">
        <title>Biosynthetic gene clusters of Dactylosporangioum fulvum.</title>
        <authorList>
            <person name="Caradec T."/>
        </authorList>
    </citation>
    <scope>NUCLEOTIDE SEQUENCE</scope>
    <source>
        <strain evidence="2">NRRL B-16292</strain>
    </source>
</reference>
<feature type="compositionally biased region" description="Basic and acidic residues" evidence="1">
    <location>
        <begin position="1"/>
        <end position="15"/>
    </location>
</feature>
<evidence type="ECO:0000313" key="3">
    <source>
        <dbReference type="Proteomes" id="UP001059617"/>
    </source>
</evidence>